<dbReference type="AlphaFoldDB" id="A0A6A4W9W6"/>
<dbReference type="PANTHER" id="PTHR11412:SF171">
    <property type="entry name" value="PREGNANCY ZONE PROTEIN-LIKE PROTEIN"/>
    <property type="match status" value="1"/>
</dbReference>
<evidence type="ECO:0000313" key="2">
    <source>
        <dbReference type="EMBL" id="KAF0303345.1"/>
    </source>
</evidence>
<keyword evidence="3" id="KW-1185">Reference proteome</keyword>
<sequence length="317" mass="35318">MTEFAQRVHSVKITAKRQSDWRGQDEYLSVMTSPSSSYLALDIAQMPVKLPCHGDIRLPLLSTLPKESLVVQLQVMSRNRVVASEIAHLATDELVLHMVPEMSPKTRLLVYSQLESGEVMADTVEMDVETCFPNEATVKDAGLGLRKRGRHPYELTREGALDVFRNLDHNLHPPPMKGFGISEKVSIRATRLLFADMSIPHSVKTGEVLTVPVTVFNNTTPTCRYISVTVTEDRTGLCGRPNTVHPSSFRKEVEESNPKAPAGLPTLLRCQQGVLRSKASLRGLYDIRHRHPDVQFLMTSHLNQGCPENLLVLTACC</sequence>
<dbReference type="SMART" id="SM01359">
    <property type="entry name" value="A2M_N_2"/>
    <property type="match status" value="1"/>
</dbReference>
<name>A0A6A4W9W6_AMPAM</name>
<gene>
    <name evidence="2" type="ORF">FJT64_024676</name>
</gene>
<comment type="caution">
    <text evidence="2">The sequence shown here is derived from an EMBL/GenBank/DDBJ whole genome shotgun (WGS) entry which is preliminary data.</text>
</comment>
<feature type="domain" description="Alpha-2-macroglobulin bait region" evidence="1">
    <location>
        <begin position="41"/>
        <end position="163"/>
    </location>
</feature>
<proteinExistence type="predicted"/>
<dbReference type="OrthoDB" id="9998011at2759"/>
<accession>A0A6A4W9W6</accession>
<dbReference type="Pfam" id="PF00207">
    <property type="entry name" value="A2M"/>
    <property type="match status" value="1"/>
</dbReference>
<dbReference type="Pfam" id="PF07703">
    <property type="entry name" value="A2M_BRD"/>
    <property type="match status" value="1"/>
</dbReference>
<evidence type="ECO:0000313" key="3">
    <source>
        <dbReference type="Proteomes" id="UP000440578"/>
    </source>
</evidence>
<dbReference type="InterPro" id="IPR011625">
    <property type="entry name" value="A2M_N_BRD"/>
</dbReference>
<dbReference type="EMBL" id="VIIS01000952">
    <property type="protein sequence ID" value="KAF0303345.1"/>
    <property type="molecule type" value="Genomic_DNA"/>
</dbReference>
<dbReference type="InterPro" id="IPR013783">
    <property type="entry name" value="Ig-like_fold"/>
</dbReference>
<dbReference type="InterPro" id="IPR001599">
    <property type="entry name" value="Macroglobln_a2"/>
</dbReference>
<dbReference type="GO" id="GO:0004866">
    <property type="term" value="F:endopeptidase inhibitor activity"/>
    <property type="evidence" value="ECO:0007669"/>
    <property type="project" value="InterPro"/>
</dbReference>
<dbReference type="PANTHER" id="PTHR11412">
    <property type="entry name" value="MACROGLOBULIN / COMPLEMENT"/>
    <property type="match status" value="1"/>
</dbReference>
<organism evidence="2 3">
    <name type="scientific">Amphibalanus amphitrite</name>
    <name type="common">Striped barnacle</name>
    <name type="synonym">Balanus amphitrite</name>
    <dbReference type="NCBI Taxonomy" id="1232801"/>
    <lineage>
        <taxon>Eukaryota</taxon>
        <taxon>Metazoa</taxon>
        <taxon>Ecdysozoa</taxon>
        <taxon>Arthropoda</taxon>
        <taxon>Crustacea</taxon>
        <taxon>Multicrustacea</taxon>
        <taxon>Cirripedia</taxon>
        <taxon>Thoracica</taxon>
        <taxon>Thoracicalcarea</taxon>
        <taxon>Balanomorpha</taxon>
        <taxon>Balanoidea</taxon>
        <taxon>Balanidae</taxon>
        <taxon>Amphibalaninae</taxon>
        <taxon>Amphibalanus</taxon>
    </lineage>
</organism>
<protein>
    <recommendedName>
        <fullName evidence="1">Alpha-2-macroglobulin bait region domain-containing protein</fullName>
    </recommendedName>
</protein>
<reference evidence="2 3" key="1">
    <citation type="submission" date="2019-07" db="EMBL/GenBank/DDBJ databases">
        <title>Draft genome assembly of a fouling barnacle, Amphibalanus amphitrite (Darwin, 1854): The first reference genome for Thecostraca.</title>
        <authorList>
            <person name="Kim W."/>
        </authorList>
    </citation>
    <scope>NUCLEOTIDE SEQUENCE [LARGE SCALE GENOMIC DNA]</scope>
    <source>
        <strain evidence="2">SNU_AA5</strain>
        <tissue evidence="2">Soma without cirri and trophi</tissue>
    </source>
</reference>
<dbReference type="Gene3D" id="2.60.40.10">
    <property type="entry name" value="Immunoglobulins"/>
    <property type="match status" value="1"/>
</dbReference>
<evidence type="ECO:0000259" key="1">
    <source>
        <dbReference type="SMART" id="SM01359"/>
    </source>
</evidence>
<dbReference type="InterPro" id="IPR050473">
    <property type="entry name" value="A2M/Complement_sys"/>
</dbReference>
<dbReference type="Proteomes" id="UP000440578">
    <property type="component" value="Unassembled WGS sequence"/>
</dbReference>
<dbReference type="Gene3D" id="2.60.40.1930">
    <property type="match status" value="1"/>
</dbReference>